<dbReference type="CDD" id="cd05233">
    <property type="entry name" value="SDR_c"/>
    <property type="match status" value="1"/>
</dbReference>
<keyword evidence="2" id="KW-0560">Oxidoreductase</keyword>
<evidence type="ECO:0000256" key="2">
    <source>
        <dbReference type="ARBA" id="ARBA00023002"/>
    </source>
</evidence>
<comment type="similarity">
    <text evidence="1">Belongs to the short-chain dehydrogenases/reductases (SDR) family.</text>
</comment>
<proteinExistence type="inferred from homology"/>
<gene>
    <name evidence="4" type="ORF">KHB02_22000</name>
</gene>
<dbReference type="PRINTS" id="PR00080">
    <property type="entry name" value="SDRFAMILY"/>
</dbReference>
<dbReference type="PRINTS" id="PR00081">
    <property type="entry name" value="GDHRDH"/>
</dbReference>
<evidence type="ECO:0000259" key="3">
    <source>
        <dbReference type="SMART" id="SM00822"/>
    </source>
</evidence>
<dbReference type="PANTHER" id="PTHR42760">
    <property type="entry name" value="SHORT-CHAIN DEHYDROGENASES/REDUCTASES FAMILY MEMBER"/>
    <property type="match status" value="1"/>
</dbReference>
<dbReference type="GO" id="GO:0016616">
    <property type="term" value="F:oxidoreductase activity, acting on the CH-OH group of donors, NAD or NADP as acceptor"/>
    <property type="evidence" value="ECO:0007669"/>
    <property type="project" value="TreeGrafter"/>
</dbReference>
<dbReference type="PROSITE" id="PS00061">
    <property type="entry name" value="ADH_SHORT"/>
    <property type="match status" value="1"/>
</dbReference>
<dbReference type="Gene3D" id="3.40.50.720">
    <property type="entry name" value="NAD(P)-binding Rossmann-like Domain"/>
    <property type="match status" value="1"/>
</dbReference>
<dbReference type="InterPro" id="IPR057326">
    <property type="entry name" value="KR_dom"/>
</dbReference>
<feature type="domain" description="Ketoreductase" evidence="3">
    <location>
        <begin position="11"/>
        <end position="192"/>
    </location>
</feature>
<dbReference type="AlphaFoldDB" id="A0A942T252"/>
<accession>A0A942T252</accession>
<dbReference type="SUPFAM" id="SSF51735">
    <property type="entry name" value="NAD(P)-binding Rossmann-fold domains"/>
    <property type="match status" value="1"/>
</dbReference>
<dbReference type="SMART" id="SM00822">
    <property type="entry name" value="PKS_KR"/>
    <property type="match status" value="1"/>
</dbReference>
<evidence type="ECO:0000256" key="1">
    <source>
        <dbReference type="ARBA" id="ARBA00006484"/>
    </source>
</evidence>
<name>A0A942T252_9BACI</name>
<protein>
    <submittedName>
        <fullName evidence="4">SDR family oxidoreductase</fullName>
    </submittedName>
</protein>
<dbReference type="PANTHER" id="PTHR42760:SF115">
    <property type="entry name" value="3-OXOACYL-[ACYL-CARRIER-PROTEIN] REDUCTASE FABG"/>
    <property type="match status" value="1"/>
</dbReference>
<dbReference type="FunFam" id="3.40.50.720:FF:000084">
    <property type="entry name" value="Short-chain dehydrogenase reductase"/>
    <property type="match status" value="1"/>
</dbReference>
<dbReference type="EMBL" id="JAGYPE010000004">
    <property type="protein sequence ID" value="MBS4184070.1"/>
    <property type="molecule type" value="Genomic_DNA"/>
</dbReference>
<organism evidence="4">
    <name type="scientific">Neobacillus citreus</name>
    <dbReference type="NCBI Taxonomy" id="2833578"/>
    <lineage>
        <taxon>Bacteria</taxon>
        <taxon>Bacillati</taxon>
        <taxon>Bacillota</taxon>
        <taxon>Bacilli</taxon>
        <taxon>Bacillales</taxon>
        <taxon>Bacillaceae</taxon>
        <taxon>Neobacillus</taxon>
    </lineage>
</organism>
<dbReference type="Pfam" id="PF13561">
    <property type="entry name" value="adh_short_C2"/>
    <property type="match status" value="1"/>
</dbReference>
<dbReference type="InterPro" id="IPR002347">
    <property type="entry name" value="SDR_fam"/>
</dbReference>
<dbReference type="InterPro" id="IPR020904">
    <property type="entry name" value="Sc_DH/Rdtase_CS"/>
</dbReference>
<sequence length="255" mass="27414">MEVLRLKLKDKVALITGGSSGIGRGICHAFAKEGAAVVFVGLSEQKGKRTEEELLKLGCNALFIQADLADRSKLPSIVEMVIERFGKLDVLVNNAQSSINVTFEETTEEVMDLALNTGFWSTFILMNSALPYLKLTKGKVINFVSGAGMIGLSKQASYAAAKEAIRGISRVAATEWGRYGINVNLISPIANSPGVERLQVEHPNAYNKMVSLIPLGRLGDCEEDIGRAAVFLASSDADYITGQTIMVDGGTVMVR</sequence>
<dbReference type="InterPro" id="IPR036291">
    <property type="entry name" value="NAD(P)-bd_dom_sf"/>
</dbReference>
<reference evidence="4" key="1">
    <citation type="submission" date="2021-05" db="EMBL/GenBank/DDBJ databases">
        <title>Novel Bacillus species.</title>
        <authorList>
            <person name="Liu G."/>
        </authorList>
    </citation>
    <scope>NUCLEOTIDE SEQUENCE</scope>
    <source>
        <strain evidence="4">FJAT-50051</strain>
    </source>
</reference>
<evidence type="ECO:0000313" key="4">
    <source>
        <dbReference type="EMBL" id="MBS4184070.1"/>
    </source>
</evidence>
<comment type="caution">
    <text evidence="4">The sequence shown here is derived from an EMBL/GenBank/DDBJ whole genome shotgun (WGS) entry which is preliminary data.</text>
</comment>
<dbReference type="GO" id="GO:0008206">
    <property type="term" value="P:bile acid metabolic process"/>
    <property type="evidence" value="ECO:0007669"/>
    <property type="project" value="UniProtKB-ARBA"/>
</dbReference>